<dbReference type="Gene3D" id="3.90.79.10">
    <property type="entry name" value="Nucleoside Triphosphate Pyrophosphohydrolase"/>
    <property type="match status" value="1"/>
</dbReference>
<proteinExistence type="inferred from homology"/>
<dbReference type="InterPro" id="IPR005760">
    <property type="entry name" value="A/G_AdeGlyc_MutY"/>
</dbReference>
<dbReference type="SUPFAM" id="SSF55811">
    <property type="entry name" value="Nudix"/>
    <property type="match status" value="1"/>
</dbReference>
<evidence type="ECO:0000256" key="5">
    <source>
        <dbReference type="ARBA" id="ARBA00022485"/>
    </source>
</evidence>
<dbReference type="RefSeq" id="WP_343801911.1">
    <property type="nucleotide sequence ID" value="NZ_BAAADJ010000060.1"/>
</dbReference>
<dbReference type="Gene3D" id="1.10.340.30">
    <property type="entry name" value="Hypothetical protein, domain 2"/>
    <property type="match status" value="1"/>
</dbReference>
<evidence type="ECO:0000256" key="12">
    <source>
        <dbReference type="ARBA" id="ARBA00023295"/>
    </source>
</evidence>
<dbReference type="InterPro" id="IPR003651">
    <property type="entry name" value="Endonuclease3_FeS-loop_motif"/>
</dbReference>
<dbReference type="NCBIfam" id="TIGR01084">
    <property type="entry name" value="mutY"/>
    <property type="match status" value="1"/>
</dbReference>
<protein>
    <recommendedName>
        <fullName evidence="4 13">Adenine DNA glycosylase</fullName>
        <ecNumber evidence="3 13">3.2.2.31</ecNumber>
    </recommendedName>
</protein>
<dbReference type="CDD" id="cd03431">
    <property type="entry name" value="NUDIX_DNA_Glycosylase_C-MutY"/>
    <property type="match status" value="1"/>
</dbReference>
<dbReference type="InterPro" id="IPR023170">
    <property type="entry name" value="HhH_base_excis_C"/>
</dbReference>
<dbReference type="CDD" id="cd00056">
    <property type="entry name" value="ENDO3c"/>
    <property type="match status" value="1"/>
</dbReference>
<organism evidence="15 16">
    <name type="scientific">Bacillus carboniphilus</name>
    <dbReference type="NCBI Taxonomy" id="86663"/>
    <lineage>
        <taxon>Bacteria</taxon>
        <taxon>Bacillati</taxon>
        <taxon>Bacillota</taxon>
        <taxon>Bacilli</taxon>
        <taxon>Bacillales</taxon>
        <taxon>Bacillaceae</taxon>
        <taxon>Bacillus</taxon>
    </lineage>
</organism>
<keyword evidence="6" id="KW-0479">Metal-binding</keyword>
<sequence length="362" mass="41968">MTTTIEKSLNDFQIEKFQKALVSWFHQEKRDLPWRRTEDPFRIWVSEIMLQQTRVDTVIPYYERFIDKFPTLHDFANAKEDEILKAWEGLGYYSRVRNLQTAVREVAEKYNGNVPEDPKQFQSLKGVGPYTAGAVMSIAFRKPEPAVDGNVMRVFSRVFSIEEDIAKPKTRKTFEGLVREVIDHEDPSGFNQGIMELGALICTPQSPSCLLCPVRDYCKGFHEGKEKILPIKNTKKSSTKKKWMSALVLTNDGQIVVQKRPETGLLASMWQFPMIEKGKNGDLDAFRSWLKEELNLEIEHMEPLTTVKHVFSHVEWEIDAYVVKGSISSVELPYQIMTEKQMSEYAFPVPFQKMWKAFKETH</sequence>
<evidence type="ECO:0000256" key="9">
    <source>
        <dbReference type="ARBA" id="ARBA00023004"/>
    </source>
</evidence>
<comment type="similarity">
    <text evidence="2 13">Belongs to the Nth/MutY family.</text>
</comment>
<dbReference type="SMART" id="SM00478">
    <property type="entry name" value="ENDO3c"/>
    <property type="match status" value="1"/>
</dbReference>
<dbReference type="InterPro" id="IPR011257">
    <property type="entry name" value="DNA_glycosylase"/>
</dbReference>
<name>A0ABN0WM05_9BACI</name>
<keyword evidence="11" id="KW-0234">DNA repair</keyword>
<keyword evidence="7 13" id="KW-0227">DNA damage</keyword>
<dbReference type="Pfam" id="PF00730">
    <property type="entry name" value="HhH-GPD"/>
    <property type="match status" value="1"/>
</dbReference>
<evidence type="ECO:0000256" key="4">
    <source>
        <dbReference type="ARBA" id="ARBA00022023"/>
    </source>
</evidence>
<evidence type="ECO:0000313" key="16">
    <source>
        <dbReference type="Proteomes" id="UP001500782"/>
    </source>
</evidence>
<comment type="catalytic activity">
    <reaction evidence="1 13">
        <text>Hydrolyzes free adenine bases from 7,8-dihydro-8-oxoguanine:adenine mismatched double-stranded DNA, leaving an apurinic site.</text>
        <dbReference type="EC" id="3.2.2.31"/>
    </reaction>
</comment>
<dbReference type="InterPro" id="IPR044298">
    <property type="entry name" value="MIG/MutY"/>
</dbReference>
<keyword evidence="9 13" id="KW-0408">Iron</keyword>
<dbReference type="Proteomes" id="UP001500782">
    <property type="component" value="Unassembled WGS sequence"/>
</dbReference>
<keyword evidence="12 13" id="KW-0326">Glycosidase</keyword>
<evidence type="ECO:0000256" key="7">
    <source>
        <dbReference type="ARBA" id="ARBA00022763"/>
    </source>
</evidence>
<dbReference type="InterPro" id="IPR029119">
    <property type="entry name" value="MutY_C"/>
</dbReference>
<evidence type="ECO:0000256" key="11">
    <source>
        <dbReference type="ARBA" id="ARBA00023204"/>
    </source>
</evidence>
<evidence type="ECO:0000256" key="2">
    <source>
        <dbReference type="ARBA" id="ARBA00008343"/>
    </source>
</evidence>
<dbReference type="Gene3D" id="1.10.1670.10">
    <property type="entry name" value="Helix-hairpin-Helix base-excision DNA repair enzymes (C-terminal)"/>
    <property type="match status" value="1"/>
</dbReference>
<dbReference type="EMBL" id="BAAADJ010000060">
    <property type="protein sequence ID" value="GAA0341596.1"/>
    <property type="molecule type" value="Genomic_DNA"/>
</dbReference>
<evidence type="ECO:0000256" key="1">
    <source>
        <dbReference type="ARBA" id="ARBA00000843"/>
    </source>
</evidence>
<comment type="cofactor">
    <cofactor evidence="13">
        <name>[4Fe-4S] cluster</name>
        <dbReference type="ChEBI" id="CHEBI:49883"/>
    </cofactor>
    <text evidence="13">Binds 1 [4Fe-4S] cluster.</text>
</comment>
<evidence type="ECO:0000256" key="8">
    <source>
        <dbReference type="ARBA" id="ARBA00022801"/>
    </source>
</evidence>
<evidence type="ECO:0000313" key="15">
    <source>
        <dbReference type="EMBL" id="GAA0341596.1"/>
    </source>
</evidence>
<dbReference type="Pfam" id="PF00633">
    <property type="entry name" value="HHH"/>
    <property type="match status" value="1"/>
</dbReference>
<keyword evidence="16" id="KW-1185">Reference proteome</keyword>
<dbReference type="InterPro" id="IPR000445">
    <property type="entry name" value="HhH_motif"/>
</dbReference>
<reference evidence="15 16" key="1">
    <citation type="journal article" date="2019" name="Int. J. Syst. Evol. Microbiol.">
        <title>The Global Catalogue of Microorganisms (GCM) 10K type strain sequencing project: providing services to taxonomists for standard genome sequencing and annotation.</title>
        <authorList>
            <consortium name="The Broad Institute Genomics Platform"/>
            <consortium name="The Broad Institute Genome Sequencing Center for Infectious Disease"/>
            <person name="Wu L."/>
            <person name="Ma J."/>
        </authorList>
    </citation>
    <scope>NUCLEOTIDE SEQUENCE [LARGE SCALE GENOMIC DNA]</scope>
    <source>
        <strain evidence="15 16">JCM 9731</strain>
    </source>
</reference>
<dbReference type="InterPro" id="IPR015797">
    <property type="entry name" value="NUDIX_hydrolase-like_dom_sf"/>
</dbReference>
<gene>
    <name evidence="15" type="primary">mutY</name>
    <name evidence="15" type="ORF">GCM10008967_34960</name>
</gene>
<comment type="caution">
    <text evidence="15">The sequence shown here is derived from an EMBL/GenBank/DDBJ whole genome shotgun (WGS) entry which is preliminary data.</text>
</comment>
<dbReference type="Pfam" id="PF10576">
    <property type="entry name" value="EndIII_4Fe-2S"/>
    <property type="match status" value="1"/>
</dbReference>
<evidence type="ECO:0000259" key="14">
    <source>
        <dbReference type="SMART" id="SM00478"/>
    </source>
</evidence>
<keyword evidence="8" id="KW-0378">Hydrolase</keyword>
<dbReference type="SUPFAM" id="SSF48150">
    <property type="entry name" value="DNA-glycosylase"/>
    <property type="match status" value="1"/>
</dbReference>
<evidence type="ECO:0000256" key="13">
    <source>
        <dbReference type="RuleBase" id="RU365096"/>
    </source>
</evidence>
<keyword evidence="10" id="KW-0411">Iron-sulfur</keyword>
<dbReference type="PANTHER" id="PTHR42944:SF1">
    <property type="entry name" value="ADENINE DNA GLYCOSYLASE"/>
    <property type="match status" value="1"/>
</dbReference>
<dbReference type="EC" id="3.2.2.31" evidence="3 13"/>
<dbReference type="Pfam" id="PF14815">
    <property type="entry name" value="NUDIX_4"/>
    <property type="match status" value="1"/>
</dbReference>
<evidence type="ECO:0000256" key="10">
    <source>
        <dbReference type="ARBA" id="ARBA00023014"/>
    </source>
</evidence>
<dbReference type="InterPro" id="IPR003265">
    <property type="entry name" value="HhH-GPD_domain"/>
</dbReference>
<accession>A0ABN0WM05</accession>
<dbReference type="SMART" id="SM00525">
    <property type="entry name" value="FES"/>
    <property type="match status" value="1"/>
</dbReference>
<evidence type="ECO:0000256" key="3">
    <source>
        <dbReference type="ARBA" id="ARBA00012045"/>
    </source>
</evidence>
<feature type="domain" description="HhH-GPD" evidence="14">
    <location>
        <begin position="49"/>
        <end position="200"/>
    </location>
</feature>
<keyword evidence="5" id="KW-0004">4Fe-4S</keyword>
<dbReference type="PANTHER" id="PTHR42944">
    <property type="entry name" value="ADENINE DNA GLYCOSYLASE"/>
    <property type="match status" value="1"/>
</dbReference>
<evidence type="ECO:0000256" key="6">
    <source>
        <dbReference type="ARBA" id="ARBA00022723"/>
    </source>
</evidence>
<comment type="function">
    <text evidence="13">Adenine glycosylase active on G-A mispairs.</text>
</comment>